<reference evidence="1" key="1">
    <citation type="journal article" date="1998" name="Brain Res. Mol. Brain Res.">
        <title>Differentially expressed genes in hippocampal cell cultures in response to an excitotoxic insult by quinolinic acid.</title>
        <authorList>
            <person name="Seidel B."/>
            <person name="Keilhoff G."/>
            <person name="Reinheckel T."/>
            <person name="Wolf G."/>
        </authorList>
    </citation>
    <scope>NUCLEOTIDE SEQUENCE</scope>
    <source>
        <tissue evidence="1">Brain</tissue>
    </source>
</reference>
<proteinExistence type="evidence at transcript level"/>
<sequence length="90" mass="10320">ANTYDARHDFPTDSFRVIPTWTGKSRSGVQDMHTNARSWVPTEVESPKERWHLLLWPLHGLLSRFTKLQSTLNPKAAYGNWNVSLSHFAG</sequence>
<feature type="non-terminal residue" evidence="1">
    <location>
        <position position="90"/>
    </location>
</feature>
<evidence type="ECO:0000313" key="1">
    <source>
        <dbReference type="EMBL" id="CAA07526.1"/>
    </source>
</evidence>
<feature type="non-terminal residue" evidence="1">
    <location>
        <position position="1"/>
    </location>
</feature>
<organism evidence="1">
    <name type="scientific">Rattus norvegicus</name>
    <name type="common">Rat</name>
    <dbReference type="NCBI Taxonomy" id="10116"/>
    <lineage>
        <taxon>Eukaryota</taxon>
        <taxon>Metazoa</taxon>
        <taxon>Chordata</taxon>
        <taxon>Craniata</taxon>
        <taxon>Vertebrata</taxon>
        <taxon>Euteleostomi</taxon>
        <taxon>Mammalia</taxon>
        <taxon>Eutheria</taxon>
        <taxon>Euarchontoglires</taxon>
        <taxon>Glires</taxon>
        <taxon>Rodentia</taxon>
        <taxon>Myomorpha</taxon>
        <taxon>Muroidea</taxon>
        <taxon>Muridae</taxon>
        <taxon>Murinae</taxon>
        <taxon>Rattus</taxon>
    </lineage>
</organism>
<dbReference type="EMBL" id="AJ007485">
    <property type="protein sequence ID" value="CAA07526.1"/>
    <property type="molecule type" value="mRNA"/>
</dbReference>
<dbReference type="MINT" id="O88773"/>
<dbReference type="AlphaFoldDB" id="O88773"/>
<dbReference type="IntAct" id="O88773">
    <property type="interactions" value="1"/>
</dbReference>
<protein>
    <submittedName>
        <fullName evidence="1">Uncharacterized protein</fullName>
    </submittedName>
</protein>
<name>O88773_RAT</name>
<accession>O88773</accession>